<dbReference type="PANTHER" id="PTHR30026">
    <property type="entry name" value="OUTER MEMBRANE PROTEIN TOLC"/>
    <property type="match status" value="1"/>
</dbReference>
<keyword evidence="7" id="KW-0998">Cell outer membrane</keyword>
<reference evidence="9 10" key="1">
    <citation type="submission" date="2019-06" db="EMBL/GenBank/DDBJ databases">
        <authorList>
            <person name="Srinivasan S."/>
        </authorList>
    </citation>
    <scope>NUCLEOTIDE SEQUENCE [LARGE SCALE GENOMIC DNA]</scope>
    <source>
        <strain evidence="9 10">17J68-5</strain>
    </source>
</reference>
<protein>
    <submittedName>
        <fullName evidence="9">TolC family protein</fullName>
    </submittedName>
</protein>
<keyword evidence="3" id="KW-0813">Transport</keyword>
<comment type="similarity">
    <text evidence="2">Belongs to the outer membrane factor (OMF) (TC 1.B.17) family.</text>
</comment>
<evidence type="ECO:0000256" key="3">
    <source>
        <dbReference type="ARBA" id="ARBA00022448"/>
    </source>
</evidence>
<evidence type="ECO:0000256" key="7">
    <source>
        <dbReference type="ARBA" id="ARBA00023237"/>
    </source>
</evidence>
<dbReference type="GO" id="GO:0015288">
    <property type="term" value="F:porin activity"/>
    <property type="evidence" value="ECO:0007669"/>
    <property type="project" value="TreeGrafter"/>
</dbReference>
<accession>A0A5B7ZWG2</accession>
<dbReference type="GO" id="GO:0009279">
    <property type="term" value="C:cell outer membrane"/>
    <property type="evidence" value="ECO:0007669"/>
    <property type="project" value="UniProtKB-SubCell"/>
</dbReference>
<dbReference type="GO" id="GO:1990281">
    <property type="term" value="C:efflux pump complex"/>
    <property type="evidence" value="ECO:0007669"/>
    <property type="project" value="TreeGrafter"/>
</dbReference>
<keyword evidence="5" id="KW-0812">Transmembrane</keyword>
<evidence type="ECO:0000256" key="5">
    <source>
        <dbReference type="ARBA" id="ARBA00022692"/>
    </source>
</evidence>
<evidence type="ECO:0000256" key="6">
    <source>
        <dbReference type="ARBA" id="ARBA00023136"/>
    </source>
</evidence>
<name>A0A5B7ZWG2_9BACT</name>
<dbReference type="SUPFAM" id="SSF56954">
    <property type="entry name" value="Outer membrane efflux proteins (OEP)"/>
    <property type="match status" value="1"/>
</dbReference>
<dbReference type="InterPro" id="IPR051906">
    <property type="entry name" value="TolC-like"/>
</dbReference>
<proteinExistence type="inferred from homology"/>
<dbReference type="KEGG" id="hyj:FHG12_01980"/>
<dbReference type="OrthoDB" id="976750at2"/>
<evidence type="ECO:0000313" key="10">
    <source>
        <dbReference type="Proteomes" id="UP000305398"/>
    </source>
</evidence>
<organism evidence="9 10">
    <name type="scientific">Hymenobacter jejuensis</name>
    <dbReference type="NCBI Taxonomy" id="2502781"/>
    <lineage>
        <taxon>Bacteria</taxon>
        <taxon>Pseudomonadati</taxon>
        <taxon>Bacteroidota</taxon>
        <taxon>Cytophagia</taxon>
        <taxon>Cytophagales</taxon>
        <taxon>Hymenobacteraceae</taxon>
        <taxon>Hymenobacter</taxon>
    </lineage>
</organism>
<keyword evidence="10" id="KW-1185">Reference proteome</keyword>
<keyword evidence="8" id="KW-0732">Signal</keyword>
<dbReference type="InterPro" id="IPR003423">
    <property type="entry name" value="OMP_efflux"/>
</dbReference>
<comment type="subcellular location">
    <subcellularLocation>
        <location evidence="1">Cell outer membrane</location>
    </subcellularLocation>
</comment>
<evidence type="ECO:0000256" key="8">
    <source>
        <dbReference type="SAM" id="SignalP"/>
    </source>
</evidence>
<dbReference type="RefSeq" id="WP_139514020.1">
    <property type="nucleotide sequence ID" value="NZ_CP040896.1"/>
</dbReference>
<keyword evidence="6" id="KW-0472">Membrane</keyword>
<dbReference type="AlphaFoldDB" id="A0A5B7ZWG2"/>
<feature type="chain" id="PRO_5023077864" evidence="8">
    <location>
        <begin position="20"/>
        <end position="427"/>
    </location>
</feature>
<evidence type="ECO:0000256" key="4">
    <source>
        <dbReference type="ARBA" id="ARBA00022452"/>
    </source>
</evidence>
<keyword evidence="4" id="KW-1134">Transmembrane beta strand</keyword>
<evidence type="ECO:0000256" key="1">
    <source>
        <dbReference type="ARBA" id="ARBA00004442"/>
    </source>
</evidence>
<evidence type="ECO:0000313" key="9">
    <source>
        <dbReference type="EMBL" id="QDA58945.1"/>
    </source>
</evidence>
<dbReference type="EMBL" id="CP040896">
    <property type="protein sequence ID" value="QDA58945.1"/>
    <property type="molecule type" value="Genomic_DNA"/>
</dbReference>
<dbReference type="Proteomes" id="UP000305398">
    <property type="component" value="Chromosome"/>
</dbReference>
<dbReference type="Gene3D" id="1.20.1600.10">
    <property type="entry name" value="Outer membrane efflux proteins (OEP)"/>
    <property type="match status" value="1"/>
</dbReference>
<feature type="signal peptide" evidence="8">
    <location>
        <begin position="1"/>
        <end position="19"/>
    </location>
</feature>
<sequence>MKKVVALLGWLALAGSSWAQTPSPPLTLADCQARAQQNYPLIRQRELIQKTREYSVANAAKGYLPQVSVSGQATYQSQTVDFAGRFPVGSPLSDALPKISKDQYRITGQIEQVVYDGGAIRAAQQIRQADADVQNQNLEVNLYTLRDRVNQVFFGLLLLDEQLKQVALRRTDIQSGVDKTQAQLTNGVAFRSSLNELKAELVGVDQTVTELRATRRAYATMLGLLINEPLDEQVQLEKPQPVGLTPQINRPELGLYEAQKRAFDAQETQLRAALRPRFSAFFQENYGRPTFNIISNDFGFFWIGGLRLSWNLSSLYTTHRNDVQLLNLSRQNVDVQRETFLFNTHLTLTRQQADVQKYQEQLAQDEQIVALRTSVKNSANAQLQNGVITSHEYIVQVNAESAARQALVLHQIQLLQAQYSYQTTSGN</sequence>
<dbReference type="Pfam" id="PF02321">
    <property type="entry name" value="OEP"/>
    <property type="match status" value="1"/>
</dbReference>
<gene>
    <name evidence="9" type="ORF">FHG12_01980</name>
</gene>
<evidence type="ECO:0000256" key="2">
    <source>
        <dbReference type="ARBA" id="ARBA00007613"/>
    </source>
</evidence>
<dbReference type="PANTHER" id="PTHR30026:SF20">
    <property type="entry name" value="OUTER MEMBRANE PROTEIN TOLC"/>
    <property type="match status" value="1"/>
</dbReference>
<dbReference type="GO" id="GO:0015562">
    <property type="term" value="F:efflux transmembrane transporter activity"/>
    <property type="evidence" value="ECO:0007669"/>
    <property type="project" value="InterPro"/>
</dbReference>